<keyword evidence="4 8" id="KW-0812">Transmembrane</keyword>
<evidence type="ECO:0000256" key="7">
    <source>
        <dbReference type="SAM" id="MobiDB-lite"/>
    </source>
</evidence>
<feature type="transmembrane region" description="Helical" evidence="8">
    <location>
        <begin position="200"/>
        <end position="217"/>
    </location>
</feature>
<feature type="transmembrane region" description="Helical" evidence="8">
    <location>
        <begin position="331"/>
        <end position="348"/>
    </location>
</feature>
<dbReference type="PANTHER" id="PTHR42718:SF47">
    <property type="entry name" value="METHYL VIOLOGEN RESISTANCE PROTEIN SMVA"/>
    <property type="match status" value="1"/>
</dbReference>
<evidence type="ECO:0000256" key="6">
    <source>
        <dbReference type="ARBA" id="ARBA00023136"/>
    </source>
</evidence>
<keyword evidence="2" id="KW-0813">Transport</keyword>
<dbReference type="Gene3D" id="1.20.1250.20">
    <property type="entry name" value="MFS general substrate transporter like domains"/>
    <property type="match status" value="1"/>
</dbReference>
<feature type="transmembrane region" description="Helical" evidence="8">
    <location>
        <begin position="474"/>
        <end position="494"/>
    </location>
</feature>
<dbReference type="CDD" id="cd17321">
    <property type="entry name" value="MFS_MMR_MDR_like"/>
    <property type="match status" value="1"/>
</dbReference>
<dbReference type="KEGG" id="sna:Snas_1243"/>
<feature type="transmembrane region" description="Helical" evidence="8">
    <location>
        <begin position="267"/>
        <end position="288"/>
    </location>
</feature>
<evidence type="ECO:0000256" key="8">
    <source>
        <dbReference type="SAM" id="Phobius"/>
    </source>
</evidence>
<dbReference type="AlphaFoldDB" id="D3PU07"/>
<evidence type="ECO:0000313" key="11">
    <source>
        <dbReference type="Proteomes" id="UP000000844"/>
    </source>
</evidence>
<feature type="compositionally biased region" description="Acidic residues" evidence="7">
    <location>
        <begin position="501"/>
        <end position="518"/>
    </location>
</feature>
<dbReference type="EMBL" id="CP001778">
    <property type="protein sequence ID" value="ADD40953.1"/>
    <property type="molecule type" value="Genomic_DNA"/>
</dbReference>
<protein>
    <submittedName>
        <fullName evidence="10">Major facilitator superfamily MFS_1</fullName>
    </submittedName>
</protein>
<dbReference type="InterPro" id="IPR011701">
    <property type="entry name" value="MFS"/>
</dbReference>
<keyword evidence="6 8" id="KW-0472">Membrane</keyword>
<evidence type="ECO:0000256" key="3">
    <source>
        <dbReference type="ARBA" id="ARBA00022475"/>
    </source>
</evidence>
<dbReference type="InterPro" id="IPR020846">
    <property type="entry name" value="MFS_dom"/>
</dbReference>
<dbReference type="Proteomes" id="UP000000844">
    <property type="component" value="Chromosome"/>
</dbReference>
<dbReference type="PROSITE" id="PS50850">
    <property type="entry name" value="MFS"/>
    <property type="match status" value="1"/>
</dbReference>
<dbReference type="GO" id="GO:0005886">
    <property type="term" value="C:plasma membrane"/>
    <property type="evidence" value="ECO:0007669"/>
    <property type="project" value="UniProtKB-SubCell"/>
</dbReference>
<evidence type="ECO:0000313" key="10">
    <source>
        <dbReference type="EMBL" id="ADD40953.1"/>
    </source>
</evidence>
<feature type="transmembrane region" description="Helical" evidence="8">
    <location>
        <begin position="164"/>
        <end position="188"/>
    </location>
</feature>
<feature type="transmembrane region" description="Helical" evidence="8">
    <location>
        <begin position="300"/>
        <end position="324"/>
    </location>
</feature>
<feature type="region of interest" description="Disordered" evidence="7">
    <location>
        <begin position="498"/>
        <end position="518"/>
    </location>
</feature>
<feature type="domain" description="Major facilitator superfamily (MFS) profile" evidence="9">
    <location>
        <begin position="14"/>
        <end position="498"/>
    </location>
</feature>
<feature type="transmembrane region" description="Helical" evidence="8">
    <location>
        <begin position="105"/>
        <end position="126"/>
    </location>
</feature>
<dbReference type="eggNOG" id="COG0477">
    <property type="taxonomic scope" value="Bacteria"/>
</dbReference>
<organism evidence="10 11">
    <name type="scientific">Stackebrandtia nassauensis (strain DSM 44728 / CIP 108903 / NRRL B-16338 / NBRC 102104 / LLR-40K-21)</name>
    <dbReference type="NCBI Taxonomy" id="446470"/>
    <lineage>
        <taxon>Bacteria</taxon>
        <taxon>Bacillati</taxon>
        <taxon>Actinomycetota</taxon>
        <taxon>Actinomycetes</taxon>
        <taxon>Glycomycetales</taxon>
        <taxon>Glycomycetaceae</taxon>
        <taxon>Stackebrandtia</taxon>
    </lineage>
</organism>
<dbReference type="Pfam" id="PF07690">
    <property type="entry name" value="MFS_1"/>
    <property type="match status" value="1"/>
</dbReference>
<dbReference type="OrthoDB" id="9781469at2"/>
<dbReference type="Gene3D" id="1.20.1720.10">
    <property type="entry name" value="Multidrug resistance protein D"/>
    <property type="match status" value="1"/>
</dbReference>
<evidence type="ECO:0000259" key="9">
    <source>
        <dbReference type="PROSITE" id="PS50850"/>
    </source>
</evidence>
<feature type="transmembrane region" description="Helical" evidence="8">
    <location>
        <begin position="360"/>
        <end position="383"/>
    </location>
</feature>
<dbReference type="GO" id="GO:0022857">
    <property type="term" value="F:transmembrane transporter activity"/>
    <property type="evidence" value="ECO:0007669"/>
    <property type="project" value="InterPro"/>
</dbReference>
<feature type="transmembrane region" description="Helical" evidence="8">
    <location>
        <begin position="12"/>
        <end position="39"/>
    </location>
</feature>
<proteinExistence type="predicted"/>
<evidence type="ECO:0000256" key="2">
    <source>
        <dbReference type="ARBA" id="ARBA00022448"/>
    </source>
</evidence>
<evidence type="ECO:0000256" key="1">
    <source>
        <dbReference type="ARBA" id="ARBA00004651"/>
    </source>
</evidence>
<evidence type="ECO:0000256" key="4">
    <source>
        <dbReference type="ARBA" id="ARBA00022692"/>
    </source>
</evidence>
<feature type="transmembrane region" description="Helical" evidence="8">
    <location>
        <begin position="138"/>
        <end position="158"/>
    </location>
</feature>
<sequence length="518" mass="53298">MSANEKASPRQWLGLSVLLLPTMLLFLAMTVLFLATPYITADLKPSGPQVLWINDIYGFIMAGFLVTMGTLGDKFGRRRILLSGAALFGAASILSAYAPNPDVLIVGRALMGLGAAALVPATLALITNTFTNARQRSVAIGLWAASVSAGVAIGPLVGGLLLESLWWGASLLIGVPVMALVLVTVPLLIPEYKAPNAGRLDPLSVVLSLAALLPFVYGVKALAETGLDAITAVTLVAGIGLGAVFVRRQLRLPEPLIDMRLFRNRTFGGALAVYMFATVALGGVYLLFTQYLQLVADQSPLAAGLWILPAAIALVVVSIVAPILARRVRPAYLIAAGLLASAIGYVVLTQVDSTAGLPLLITGFYILYPGIAPAMALIPDLVISSAPPEKAGAASAVEGTISDLGVALGVAILGSVGTTAYRSHMDTVEVPGEAAAESAETLPGALDAAQKLPDEVGGTLVDAAKTAFTEGLNLAALVAAVLTVIGAVVAVTVLRRGEPAEAADETETDPDTELAEVA</sequence>
<evidence type="ECO:0000256" key="5">
    <source>
        <dbReference type="ARBA" id="ARBA00022989"/>
    </source>
</evidence>
<keyword evidence="11" id="KW-1185">Reference proteome</keyword>
<feature type="transmembrane region" description="Helical" evidence="8">
    <location>
        <begin position="404"/>
        <end position="421"/>
    </location>
</feature>
<dbReference type="STRING" id="446470.Snas_1243"/>
<dbReference type="SUPFAM" id="SSF103473">
    <property type="entry name" value="MFS general substrate transporter"/>
    <property type="match status" value="1"/>
</dbReference>
<feature type="transmembrane region" description="Helical" evidence="8">
    <location>
        <begin position="229"/>
        <end position="246"/>
    </location>
</feature>
<reference evidence="10 11" key="1">
    <citation type="journal article" date="2009" name="Stand. Genomic Sci.">
        <title>Complete genome sequence of Stackebrandtia nassauensis type strain (LLR-40K-21).</title>
        <authorList>
            <person name="Munk C."/>
            <person name="Lapidus A."/>
            <person name="Copeland A."/>
            <person name="Jando M."/>
            <person name="Mayilraj S."/>
            <person name="Glavina Del Rio T."/>
            <person name="Nolan M."/>
            <person name="Chen F."/>
            <person name="Lucas S."/>
            <person name="Tice H."/>
            <person name="Cheng J.F."/>
            <person name="Han C."/>
            <person name="Detter J.C."/>
            <person name="Bruce D."/>
            <person name="Goodwin L."/>
            <person name="Chain P."/>
            <person name="Pitluck S."/>
            <person name="Goker M."/>
            <person name="Ovchinikova G."/>
            <person name="Pati A."/>
            <person name="Ivanova N."/>
            <person name="Mavromatis K."/>
            <person name="Chen A."/>
            <person name="Palaniappan K."/>
            <person name="Land M."/>
            <person name="Hauser L."/>
            <person name="Chang Y.J."/>
            <person name="Jeffries C.D."/>
            <person name="Bristow J."/>
            <person name="Eisen J.A."/>
            <person name="Markowitz V."/>
            <person name="Hugenholtz P."/>
            <person name="Kyrpides N.C."/>
            <person name="Klenk H.P."/>
        </authorList>
    </citation>
    <scope>NUCLEOTIDE SEQUENCE [LARGE SCALE GENOMIC DNA]</scope>
    <source>
        <strain evidence="11">DSM 44728 / CIP 108903 / NRRL B-16338 / NBRC 102104 / LLR-40K-21</strain>
    </source>
</reference>
<dbReference type="HOGENOM" id="CLU_000960_28_2_11"/>
<feature type="transmembrane region" description="Helical" evidence="8">
    <location>
        <begin position="51"/>
        <end position="68"/>
    </location>
</feature>
<dbReference type="InterPro" id="IPR036259">
    <property type="entry name" value="MFS_trans_sf"/>
</dbReference>
<keyword evidence="5 8" id="KW-1133">Transmembrane helix</keyword>
<feature type="transmembrane region" description="Helical" evidence="8">
    <location>
        <begin position="80"/>
        <end position="99"/>
    </location>
</feature>
<dbReference type="RefSeq" id="WP_013016524.1">
    <property type="nucleotide sequence ID" value="NC_013947.1"/>
</dbReference>
<keyword evidence="3" id="KW-1003">Cell membrane</keyword>
<dbReference type="PANTHER" id="PTHR42718">
    <property type="entry name" value="MAJOR FACILITATOR SUPERFAMILY MULTIDRUG TRANSPORTER MFSC"/>
    <property type="match status" value="1"/>
</dbReference>
<comment type="subcellular location">
    <subcellularLocation>
        <location evidence="1">Cell membrane</location>
        <topology evidence="1">Multi-pass membrane protein</topology>
    </subcellularLocation>
</comment>
<accession>D3PU07</accession>
<name>D3PU07_STANL</name>
<gene>
    <name evidence="10" type="ordered locus">Snas_1243</name>
</gene>